<evidence type="ECO:0000313" key="3">
    <source>
        <dbReference type="EMBL" id="ASW42766.1"/>
    </source>
</evidence>
<dbReference type="Pfam" id="PF24883">
    <property type="entry name" value="NPHP3_N"/>
    <property type="match status" value="1"/>
</dbReference>
<dbReference type="OrthoDB" id="1653205at2"/>
<evidence type="ECO:0000313" key="4">
    <source>
        <dbReference type="Proteomes" id="UP000264883"/>
    </source>
</evidence>
<keyword evidence="1" id="KW-0677">Repeat</keyword>
<keyword evidence="4" id="KW-1185">Reference proteome</keyword>
<accession>A0A343JB58</accession>
<feature type="domain" description="Nephrocystin 3-like N-terminal" evidence="2">
    <location>
        <begin position="385"/>
        <end position="504"/>
    </location>
</feature>
<proteinExistence type="predicted"/>
<dbReference type="PANTHER" id="PTHR19871">
    <property type="entry name" value="BETA TRANSDUCIN-RELATED PROTEIN"/>
    <property type="match status" value="1"/>
</dbReference>
<name>A0A343JB58_9CLOT</name>
<dbReference type="RefSeq" id="WP_119864900.1">
    <property type="nucleotide sequence ID" value="NZ_CP016786.1"/>
</dbReference>
<dbReference type="EMBL" id="CP016786">
    <property type="protein sequence ID" value="ASW42766.1"/>
    <property type="molecule type" value="Genomic_DNA"/>
</dbReference>
<reference evidence="3 4" key="1">
    <citation type="submission" date="2016-08" db="EMBL/GenBank/DDBJ databases">
        <title>Complete Genome Sequence Of The Indigo Reducing Clostridium isatidis DSM15098.</title>
        <authorList>
            <person name="Little G.T."/>
            <person name="Minton N.P."/>
        </authorList>
    </citation>
    <scope>NUCLEOTIDE SEQUENCE [LARGE SCALE GENOMIC DNA]</scope>
    <source>
        <strain evidence="3 4">DSM 15098</strain>
    </source>
</reference>
<dbReference type="InterPro" id="IPR056884">
    <property type="entry name" value="NPHP3-like_N"/>
</dbReference>
<evidence type="ECO:0000259" key="2">
    <source>
        <dbReference type="Pfam" id="PF24883"/>
    </source>
</evidence>
<sequence length="1640" mass="194132">MSNLQLDEIIIEEQYFTMQPQINEVIEKFNGETHSYSKLHRLIDLIEVIIKTHSAYVISNYLEIGEFNPEIQKALAIQLSKPSLGHWYGLSKVIIEDLIIRKSLSKYKLEEMAKLIENKSQRENFINKYYLKDDYYQLIECSAKQKKALLKCFELTEYKFSHKLHFKDFYDYFFDWKKLIDYSDEKNDLLDLISLRNYYAHGSTANEEKSKKEIIRYLPMVKSLLEKSWLKEVSVIVFREKREEYIYVNQSAKINGFYNSSLNDSSFINKKIKFNTPYFLNSNGQLLECFPIITYNKRIDNNNDLLFFLNDCKKLKQDKISLLNYPNSIHYVDNKNTRDFLARMDLLNWSKLKVDRFQERINGLTENFYGRTEELTLLWDFVQVNKKGFFILSAKQGMGKSALIAKFIQELRTASSMPKPYFIEYFVRANTLFSSPSFFLDYLCEKLKEILKITDFIQTDTLEEKQALLEDLLNIAAETLSDKKLVIIIDGLDEGVESGLINCLINNVYNNILVIYSSRLDDQPEIKSFYYRIDKTVKYEHKLGPLSKNDIKAVLFNSLDKYYLIQNEELVNLIQEKSKGEPLYLKLLIMAIEDNQISLYSIDKIPDSINKWFEDNISRLLSKELGNEVFQNLIIFAVAKDNITKKQLEIYLNNCNLNINSATVEKIINILSDWLQESDDNIASYQLFHHELRQYLLKNYYEACKFAEKSIIDVCSKWDKYLYIGEGVYKYSLIYLISLDLFDDIASLIQNEAYIDEQIKVCKGYYASFRMLEKAREYFNKSPEMIIKVMLTTIKLYKKMDSDKYKLIEKIETYNLDEIYAIIDQIKSFDKDKELIYTIVLDKIVKSENDETELFNIIAEDIKGSDNIWLDNIIADELLVYLYLKLSNHKYSYMSDEFVNVEELIGSSFFNITKELIDLGIDKLFIRYINKNKDRMLQTVILNFCESCIKLGCIEEFSKFMDFIENKAIGKTFEDKEGLNTGKKFINNIYFNAFSILMKDNDITNAEIFLNKISNFTYYDLTDIILLYNSKGLNEQAISYLNLFKKEIMISYNEDLYISAKKVFSIIDFCEKVDLKEEAEFYFSFIIEYLNKNKDDDIIYALLIDYINNKNDDNYFKYLPSMHTIINLDSLDFNYYRVNANNGKSLFDILAHTNLIKFYLTRKKYNEVLRFLDLFSKKNREMEGICLLYSYYFSSDLDKKFIKELLLKINKWTRSENPSKYGELFHWAVKEVLLSRPELHKEILNNFKISDYKFKKYIISGFIRKNNINNALELFKLNENIKDNDNSDGEKISYLNLTNYYKSNSSKLNSSAYKVLLRNMLEYYEFVTNKNKSSRKFWDDYTDNLILSLILKYLKYIALEEAKLLCSKMEKLQFSNNDGETFELKANFETELKDAMILDLDYVDINTLDIYSLDGYNAIELIKKNKLLNNNIRNYYGNVFMTLNIIDFKLDIGEYRDAIKLINSFSELEYRLTAGFKLLLHQLKNKEVLYLKELLIIFDLAEDVDGYYKVYLEFLLNEAEKYVTEKSLKDFAAILKEHNLIEVILAVIIRVARNTEKFVEYLNNIPLKRTILEHAMVSFGYYLYEFDKDNKLLYEIDKLFLLEDIKLKKEENYLDLMDMVKKLMDKEISLDGFKDYVYKL</sequence>
<dbReference type="InterPro" id="IPR052752">
    <property type="entry name" value="NACHT-WD_repeat"/>
</dbReference>
<evidence type="ECO:0000256" key="1">
    <source>
        <dbReference type="ARBA" id="ARBA00022737"/>
    </source>
</evidence>
<gene>
    <name evidence="3" type="ORF">BEN51_04535</name>
</gene>
<protein>
    <recommendedName>
        <fullName evidence="2">Nephrocystin 3-like N-terminal domain-containing protein</fullName>
    </recommendedName>
</protein>
<dbReference type="KEGG" id="cia:BEN51_04535"/>
<dbReference type="Proteomes" id="UP000264883">
    <property type="component" value="Chromosome"/>
</dbReference>
<dbReference type="Gene3D" id="3.40.50.300">
    <property type="entry name" value="P-loop containing nucleotide triphosphate hydrolases"/>
    <property type="match status" value="1"/>
</dbReference>
<organism evidence="3 4">
    <name type="scientific">Clostridium isatidis</name>
    <dbReference type="NCBI Taxonomy" id="182773"/>
    <lineage>
        <taxon>Bacteria</taxon>
        <taxon>Bacillati</taxon>
        <taxon>Bacillota</taxon>
        <taxon>Clostridia</taxon>
        <taxon>Eubacteriales</taxon>
        <taxon>Clostridiaceae</taxon>
        <taxon>Clostridium</taxon>
    </lineage>
</organism>
<dbReference type="InterPro" id="IPR027417">
    <property type="entry name" value="P-loop_NTPase"/>
</dbReference>
<dbReference type="PANTHER" id="PTHR19871:SF14">
    <property type="entry name" value="DUF4062 DOMAIN-CONTAINING PROTEIN"/>
    <property type="match status" value="1"/>
</dbReference>
<dbReference type="SUPFAM" id="SSF52540">
    <property type="entry name" value="P-loop containing nucleoside triphosphate hydrolases"/>
    <property type="match status" value="1"/>
</dbReference>